<accession>A0A494ZVE6</accession>
<comment type="caution">
    <text evidence="2">The sequence shown here is derived from an EMBL/GenBank/DDBJ whole genome shotgun (WGS) entry which is preliminary data.</text>
</comment>
<evidence type="ECO:0000256" key="1">
    <source>
        <dbReference type="ARBA" id="ARBA00010552"/>
    </source>
</evidence>
<organism evidence="2 3">
    <name type="scientific">Oceanobacillus halophilus</name>
    <dbReference type="NCBI Taxonomy" id="930130"/>
    <lineage>
        <taxon>Bacteria</taxon>
        <taxon>Bacillati</taxon>
        <taxon>Bacillota</taxon>
        <taxon>Bacilli</taxon>
        <taxon>Bacillales</taxon>
        <taxon>Bacillaceae</taxon>
        <taxon>Oceanobacillus</taxon>
    </lineage>
</organism>
<dbReference type="InterPro" id="IPR006175">
    <property type="entry name" value="YjgF/YER057c/UK114"/>
</dbReference>
<dbReference type="PANTHER" id="PTHR11803:SF39">
    <property type="entry name" value="2-IMINOBUTANOATE_2-IMINOPROPANOATE DEAMINASE"/>
    <property type="match status" value="1"/>
</dbReference>
<dbReference type="GO" id="GO:0005829">
    <property type="term" value="C:cytosol"/>
    <property type="evidence" value="ECO:0007669"/>
    <property type="project" value="TreeGrafter"/>
</dbReference>
<dbReference type="FunFam" id="3.30.1330.40:FF:000001">
    <property type="entry name" value="L-PSP family endoribonuclease"/>
    <property type="match status" value="1"/>
</dbReference>
<keyword evidence="3" id="KW-1185">Reference proteome</keyword>
<reference evidence="2 3" key="1">
    <citation type="journal article" date="2016" name="Int. J. Syst. Evol. Microbiol.">
        <title>Oceanobacillus halophilus sp. nov., a novel moderately halophilic bacterium from a hypersaline lake.</title>
        <authorList>
            <person name="Amoozegar M.A."/>
            <person name="Bagheri M."/>
            <person name="Makhdoumi A."/>
            <person name="Nikou M.M."/>
            <person name="Fazeli S.A.S."/>
            <person name="Schumann P."/>
            <person name="Sproer C."/>
            <person name="Sanchez-Porro C."/>
            <person name="Ventosa A."/>
        </authorList>
    </citation>
    <scope>NUCLEOTIDE SEQUENCE [LARGE SCALE GENOMIC DNA]</scope>
    <source>
        <strain evidence="2 3">DSM 23996</strain>
    </source>
</reference>
<evidence type="ECO:0000313" key="3">
    <source>
        <dbReference type="Proteomes" id="UP000269301"/>
    </source>
</evidence>
<proteinExistence type="inferred from homology"/>
<dbReference type="Proteomes" id="UP000269301">
    <property type="component" value="Unassembled WGS sequence"/>
</dbReference>
<dbReference type="AlphaFoldDB" id="A0A494ZVE6"/>
<name>A0A494ZVE6_9BACI</name>
<dbReference type="Gene3D" id="3.30.1330.40">
    <property type="entry name" value="RutC-like"/>
    <property type="match status" value="1"/>
</dbReference>
<dbReference type="RefSeq" id="WP_121205509.1">
    <property type="nucleotide sequence ID" value="NZ_RBZP01000017.1"/>
</dbReference>
<dbReference type="OrthoDB" id="9803101at2"/>
<sequence>MKKEILTQNAPQPTGPYSQGLEADGFIFVSGQDGVHPNGELAGDSITEQTIACLKNIEQILKKAGAGLNDIVHMTCHLADLSKDNVYAFNQVYAAYFENVDSKPARITVGSVLMETSVEITAIAYRKKE</sequence>
<dbReference type="GO" id="GO:0019239">
    <property type="term" value="F:deaminase activity"/>
    <property type="evidence" value="ECO:0007669"/>
    <property type="project" value="TreeGrafter"/>
</dbReference>
<protein>
    <submittedName>
        <fullName evidence="2">RidA family protein</fullName>
    </submittedName>
</protein>
<dbReference type="InterPro" id="IPR035959">
    <property type="entry name" value="RutC-like_sf"/>
</dbReference>
<dbReference type="PANTHER" id="PTHR11803">
    <property type="entry name" value="2-IMINOBUTANOATE/2-IMINOPROPANOATE DEAMINASE RIDA"/>
    <property type="match status" value="1"/>
</dbReference>
<dbReference type="EMBL" id="RBZP01000017">
    <property type="protein sequence ID" value="RKQ30501.1"/>
    <property type="molecule type" value="Genomic_DNA"/>
</dbReference>
<dbReference type="Pfam" id="PF01042">
    <property type="entry name" value="Ribonuc_L-PSP"/>
    <property type="match status" value="1"/>
</dbReference>
<comment type="similarity">
    <text evidence="1">Belongs to the RutC family.</text>
</comment>
<dbReference type="CDD" id="cd00448">
    <property type="entry name" value="YjgF_YER057c_UK114_family"/>
    <property type="match status" value="1"/>
</dbReference>
<evidence type="ECO:0000313" key="2">
    <source>
        <dbReference type="EMBL" id="RKQ30501.1"/>
    </source>
</evidence>
<gene>
    <name evidence="2" type="ORF">D8M06_15495</name>
</gene>
<dbReference type="SUPFAM" id="SSF55298">
    <property type="entry name" value="YjgF-like"/>
    <property type="match status" value="1"/>
</dbReference>